<comment type="subcellular location">
    <subcellularLocation>
        <location evidence="1">Membrane</location>
        <topology evidence="1">Multi-pass membrane protein</topology>
    </subcellularLocation>
</comment>
<dbReference type="SUPFAM" id="SSF51206">
    <property type="entry name" value="cAMP-binding domain-like"/>
    <property type="match status" value="1"/>
</dbReference>
<feature type="transmembrane region" description="Helical" evidence="6">
    <location>
        <begin position="341"/>
        <end position="360"/>
    </location>
</feature>
<dbReference type="InterPro" id="IPR014710">
    <property type="entry name" value="RmlC-like_jellyroll"/>
</dbReference>
<evidence type="ECO:0000313" key="8">
    <source>
        <dbReference type="EMBL" id="GMI19306.1"/>
    </source>
</evidence>
<gene>
    <name evidence="8" type="ORF">TeGR_g4226</name>
</gene>
<feature type="transmembrane region" description="Helical" evidence="6">
    <location>
        <begin position="586"/>
        <end position="604"/>
    </location>
</feature>
<evidence type="ECO:0000256" key="4">
    <source>
        <dbReference type="ARBA" id="ARBA00023136"/>
    </source>
</evidence>
<feature type="region of interest" description="Disordered" evidence="5">
    <location>
        <begin position="940"/>
        <end position="976"/>
    </location>
</feature>
<dbReference type="InterPro" id="IPR018490">
    <property type="entry name" value="cNMP-bd_dom_sf"/>
</dbReference>
<feature type="compositionally biased region" description="Acidic residues" evidence="5">
    <location>
        <begin position="74"/>
        <end position="85"/>
    </location>
</feature>
<dbReference type="PANTHER" id="PTHR47823:SF9">
    <property type="entry name" value="CHROMOSOME UNDETERMINED SCAFFOLD_10, WHOLE GENOME SHOTGUN SEQUENCE"/>
    <property type="match status" value="1"/>
</dbReference>
<evidence type="ECO:0000256" key="5">
    <source>
        <dbReference type="SAM" id="MobiDB-lite"/>
    </source>
</evidence>
<dbReference type="Gene3D" id="2.60.120.10">
    <property type="entry name" value="Jelly Rolls"/>
    <property type="match status" value="1"/>
</dbReference>
<dbReference type="EMBL" id="BRYB01003707">
    <property type="protein sequence ID" value="GMI19306.1"/>
    <property type="molecule type" value="Genomic_DNA"/>
</dbReference>
<comment type="caution">
    <text evidence="8">The sequence shown here is derived from an EMBL/GenBank/DDBJ whole genome shotgun (WGS) entry which is preliminary data.</text>
</comment>
<evidence type="ECO:0000256" key="3">
    <source>
        <dbReference type="ARBA" id="ARBA00022989"/>
    </source>
</evidence>
<feature type="transmembrane region" description="Helical" evidence="6">
    <location>
        <begin position="484"/>
        <end position="504"/>
    </location>
</feature>
<feature type="compositionally biased region" description="Low complexity" evidence="5">
    <location>
        <begin position="254"/>
        <end position="263"/>
    </location>
</feature>
<feature type="transmembrane region" description="Helical" evidence="6">
    <location>
        <begin position="555"/>
        <end position="574"/>
    </location>
</feature>
<dbReference type="PANTHER" id="PTHR47823">
    <property type="entry name" value="ION_TRANS DOMAIN-CONTAINING PROTEIN"/>
    <property type="match status" value="1"/>
</dbReference>
<dbReference type="InterPro" id="IPR003938">
    <property type="entry name" value="K_chnl_volt-dep_EAG/ELK/ERG"/>
</dbReference>
<keyword evidence="2 6" id="KW-0812">Transmembrane</keyword>
<evidence type="ECO:0000256" key="1">
    <source>
        <dbReference type="ARBA" id="ARBA00004141"/>
    </source>
</evidence>
<dbReference type="InterPro" id="IPR005821">
    <property type="entry name" value="Ion_trans_dom"/>
</dbReference>
<name>A0ABQ6M4K2_9STRA</name>
<dbReference type="Pfam" id="PF00520">
    <property type="entry name" value="Ion_trans"/>
    <property type="match status" value="1"/>
</dbReference>
<evidence type="ECO:0000256" key="2">
    <source>
        <dbReference type="ARBA" id="ARBA00022692"/>
    </source>
</evidence>
<evidence type="ECO:0000313" key="9">
    <source>
        <dbReference type="Proteomes" id="UP001165060"/>
    </source>
</evidence>
<dbReference type="SUPFAM" id="SSF81324">
    <property type="entry name" value="Voltage-gated potassium channels"/>
    <property type="match status" value="1"/>
</dbReference>
<sequence>MFESRHTVLPKVRMFRNGVSDQFITECVLRLKPMLLYYHQSFGNEGNISEEVYFVTKGRVEGMRMIPIVKSESELENEPSEEDGDSKEPKPTHEPIICSSVSDGFELELSNCLHETPMDLRYQAAAVTDLLWLDHSSLVFLRCNFPRSIKALQLRAHKYRTMIKEVLESPVRHLHTEKDDKAYTEEQPDTAVRRIDGIKIHEKVLKNLSVVGYQDIENDIVKAFRTKNRRSSQRRGSRDSGGRGSKDGPELVKAANAAASDAATQSPSGVRKRESIGKGPSIQGSKTAANLAATMHEAKMFRTWIWDEALEQLVETEETEEDLLDRWLVNPSSSMKLKWDLFIGLLIVISVVIVPLRLGFDIDATPAWKTFDYATDVMFAIDIIVNFRTCYNDDQQVLHTSSSLIARQYFKGWLGIDFASTFPFDVVIESIVGEASKNLRGLRLIRIIRLVRLVKLVKILTASSMDAADDVITLDAGITKGLKMLATLCFIGHLFGCFFSYITLDQVVLYGAELNETAHGMMGYYPNEPEYNPDAPRNGVSSWWVFMGEDENDLAGRYLAALYWAFTTMTTVGYGDIVPSNDQERVYSIFIMVMGATVFGYIVGSVSGLASNPNGVNARDHDRMNTFANYLEEQNIKPALRRLAKEQYVHNRKFVSVFDEQRILSCFPIMIRREMILEANKAVIDKVSIFDSRDVSLIINVMNYLNPAFFSAGQYIYRSSDEGVKAIMFLLDGIAEEVPDTTWEEEANKADGMASPSIRKLYSFNQAMEVGGKDGLNTKNREKLGKQGSLPQVDQTDDEKRKADSAAKAKLDRKIIESGKCFGYQSFLDASEVPTVAYRAFSSCSVMILQEADLKVIIERHPVLRDKLQRALKTAIQKQTANDEVLNQQVNKLQKKNSLFAALQVGLKKGVKTGNLATAIDQGKTVDEVMVDKRKAMWEVKKASEREGPEGPDGGGEVEMKVQEIESPKNDSKGGE</sequence>
<dbReference type="Proteomes" id="UP001165060">
    <property type="component" value="Unassembled WGS sequence"/>
</dbReference>
<feature type="region of interest" description="Disordered" evidence="5">
    <location>
        <begin position="227"/>
        <end position="284"/>
    </location>
</feature>
<keyword evidence="9" id="KW-1185">Reference proteome</keyword>
<feature type="compositionally biased region" description="Basic and acidic residues" evidence="5">
    <location>
        <begin position="236"/>
        <end position="250"/>
    </location>
</feature>
<reference evidence="8 9" key="1">
    <citation type="journal article" date="2023" name="Commun. Biol.">
        <title>Genome analysis of Parmales, the sister group of diatoms, reveals the evolutionary specialization of diatoms from phago-mixotrophs to photoautotrophs.</title>
        <authorList>
            <person name="Ban H."/>
            <person name="Sato S."/>
            <person name="Yoshikawa S."/>
            <person name="Yamada K."/>
            <person name="Nakamura Y."/>
            <person name="Ichinomiya M."/>
            <person name="Sato N."/>
            <person name="Blanc-Mathieu R."/>
            <person name="Endo H."/>
            <person name="Kuwata A."/>
            <person name="Ogata H."/>
        </authorList>
    </citation>
    <scope>NUCLEOTIDE SEQUENCE [LARGE SCALE GENOMIC DNA]</scope>
</reference>
<feature type="compositionally biased region" description="Basic and acidic residues" evidence="5">
    <location>
        <begin position="940"/>
        <end position="949"/>
    </location>
</feature>
<feature type="domain" description="Ion transport" evidence="7">
    <location>
        <begin position="339"/>
        <end position="607"/>
    </location>
</feature>
<feature type="region of interest" description="Disordered" evidence="5">
    <location>
        <begin position="71"/>
        <end position="95"/>
    </location>
</feature>
<accession>A0ABQ6M4K2</accession>
<evidence type="ECO:0000256" key="6">
    <source>
        <dbReference type="SAM" id="Phobius"/>
    </source>
</evidence>
<dbReference type="PRINTS" id="PR01463">
    <property type="entry name" value="EAGCHANLFMLY"/>
</dbReference>
<feature type="compositionally biased region" description="Basic and acidic residues" evidence="5">
    <location>
        <begin position="958"/>
        <end position="976"/>
    </location>
</feature>
<evidence type="ECO:0000259" key="7">
    <source>
        <dbReference type="Pfam" id="PF00520"/>
    </source>
</evidence>
<dbReference type="Gene3D" id="1.10.287.70">
    <property type="match status" value="1"/>
</dbReference>
<feature type="region of interest" description="Disordered" evidence="5">
    <location>
        <begin position="773"/>
        <end position="801"/>
    </location>
</feature>
<protein>
    <recommendedName>
        <fullName evidence="7">Ion transport domain-containing protein</fullName>
    </recommendedName>
</protein>
<proteinExistence type="predicted"/>
<keyword evidence="4 6" id="KW-0472">Membrane</keyword>
<keyword evidence="3 6" id="KW-1133">Transmembrane helix</keyword>
<organism evidence="8 9">
    <name type="scientific">Tetraparma gracilis</name>
    <dbReference type="NCBI Taxonomy" id="2962635"/>
    <lineage>
        <taxon>Eukaryota</taxon>
        <taxon>Sar</taxon>
        <taxon>Stramenopiles</taxon>
        <taxon>Ochrophyta</taxon>
        <taxon>Bolidophyceae</taxon>
        <taxon>Parmales</taxon>
        <taxon>Triparmaceae</taxon>
        <taxon>Tetraparma</taxon>
    </lineage>
</organism>